<evidence type="ECO:0000313" key="3">
    <source>
        <dbReference type="Proteomes" id="UP000008827"/>
    </source>
</evidence>
<evidence type="ECO:0000313" key="2">
    <source>
        <dbReference type="EnsemblPlants" id="KRH48248"/>
    </source>
</evidence>
<keyword evidence="3" id="KW-1185">Reference proteome</keyword>
<name>K7L0A5_SOYBN</name>
<dbReference type="InParanoid" id="K7L0A5"/>
<proteinExistence type="predicted"/>
<reference evidence="1" key="3">
    <citation type="submission" date="2018-07" db="EMBL/GenBank/DDBJ databases">
        <title>WGS assembly of Glycine max.</title>
        <authorList>
            <person name="Schmutz J."/>
            <person name="Cannon S."/>
            <person name="Schlueter J."/>
            <person name="Ma J."/>
            <person name="Mitros T."/>
            <person name="Nelson W."/>
            <person name="Hyten D."/>
            <person name="Song Q."/>
            <person name="Thelen J."/>
            <person name="Cheng J."/>
            <person name="Xu D."/>
            <person name="Hellsten U."/>
            <person name="May G."/>
            <person name="Yu Y."/>
            <person name="Sakurai T."/>
            <person name="Umezawa T."/>
            <person name="Bhattacharyya M."/>
            <person name="Sandhu D."/>
            <person name="Valliyodan B."/>
            <person name="Lindquist E."/>
            <person name="Peto M."/>
            <person name="Grant D."/>
            <person name="Shu S."/>
            <person name="Goodstein D."/>
            <person name="Barry K."/>
            <person name="Futrell-Griggs M."/>
            <person name="Abernathy B."/>
            <person name="Du J."/>
            <person name="Tian Z."/>
            <person name="Zhu L."/>
            <person name="Gill N."/>
            <person name="Joshi T."/>
            <person name="Libault M."/>
            <person name="Sethuraman A."/>
            <person name="Zhang X."/>
            <person name="Shinozaki K."/>
            <person name="Nguyen H."/>
            <person name="Wing R."/>
            <person name="Cregan P."/>
            <person name="Specht J."/>
            <person name="Grimwood J."/>
            <person name="Rokhsar D."/>
            <person name="Stacey G."/>
            <person name="Shoemaker R."/>
            <person name="Jackson S."/>
        </authorList>
    </citation>
    <scope>NUCLEOTIDE SEQUENCE</scope>
    <source>
        <tissue evidence="1">Callus</tissue>
    </source>
</reference>
<dbReference type="AlphaFoldDB" id="K7L0A5"/>
<gene>
    <name evidence="1" type="ORF">GLYMA_07G077800</name>
</gene>
<dbReference type="EMBL" id="CM000840">
    <property type="protein sequence ID" value="KRH48248.1"/>
    <property type="molecule type" value="Genomic_DNA"/>
</dbReference>
<dbReference type="HOGENOM" id="CLU_3036259_0_0_1"/>
<reference evidence="2" key="2">
    <citation type="submission" date="2018-02" db="UniProtKB">
        <authorList>
            <consortium name="EnsemblPlants"/>
        </authorList>
    </citation>
    <scope>IDENTIFICATION</scope>
    <source>
        <strain evidence="2">Williams 82</strain>
    </source>
</reference>
<organism evidence="2">
    <name type="scientific">Glycine max</name>
    <name type="common">Soybean</name>
    <name type="synonym">Glycine hispida</name>
    <dbReference type="NCBI Taxonomy" id="3847"/>
    <lineage>
        <taxon>Eukaryota</taxon>
        <taxon>Viridiplantae</taxon>
        <taxon>Streptophyta</taxon>
        <taxon>Embryophyta</taxon>
        <taxon>Tracheophyta</taxon>
        <taxon>Spermatophyta</taxon>
        <taxon>Magnoliopsida</taxon>
        <taxon>eudicotyledons</taxon>
        <taxon>Gunneridae</taxon>
        <taxon>Pentapetalae</taxon>
        <taxon>rosids</taxon>
        <taxon>fabids</taxon>
        <taxon>Fabales</taxon>
        <taxon>Fabaceae</taxon>
        <taxon>Papilionoideae</taxon>
        <taxon>50 kb inversion clade</taxon>
        <taxon>NPAAA clade</taxon>
        <taxon>indigoferoid/millettioid clade</taxon>
        <taxon>Phaseoleae</taxon>
        <taxon>Glycine</taxon>
        <taxon>Glycine subgen. Soja</taxon>
    </lineage>
</organism>
<dbReference type="Gramene" id="KRH48248">
    <property type="protein sequence ID" value="KRH48248"/>
    <property type="gene ID" value="GLYMA_07G077800"/>
</dbReference>
<dbReference type="PaxDb" id="3847-GLYMA07G08470.1"/>
<sequence>MMTYSLDHLKLLSGARSLLSLRSLMLPLKTGCLLLMQPQSKKHAILGRWKNAIRG</sequence>
<reference evidence="1 2" key="1">
    <citation type="journal article" date="2010" name="Nature">
        <title>Genome sequence of the palaeopolyploid soybean.</title>
        <authorList>
            <person name="Schmutz J."/>
            <person name="Cannon S.B."/>
            <person name="Schlueter J."/>
            <person name="Ma J."/>
            <person name="Mitros T."/>
            <person name="Nelson W."/>
            <person name="Hyten D.L."/>
            <person name="Song Q."/>
            <person name="Thelen J.J."/>
            <person name="Cheng J."/>
            <person name="Xu D."/>
            <person name="Hellsten U."/>
            <person name="May G.D."/>
            <person name="Yu Y."/>
            <person name="Sakurai T."/>
            <person name="Umezawa T."/>
            <person name="Bhattacharyya M.K."/>
            <person name="Sandhu D."/>
            <person name="Valliyodan B."/>
            <person name="Lindquist E."/>
            <person name="Peto M."/>
            <person name="Grant D."/>
            <person name="Shu S."/>
            <person name="Goodstein D."/>
            <person name="Barry K."/>
            <person name="Futrell-Griggs M."/>
            <person name="Abernathy B."/>
            <person name="Du J."/>
            <person name="Tian Z."/>
            <person name="Zhu L."/>
            <person name="Gill N."/>
            <person name="Joshi T."/>
            <person name="Libault M."/>
            <person name="Sethuraman A."/>
            <person name="Zhang X.-C."/>
            <person name="Shinozaki K."/>
            <person name="Nguyen H.T."/>
            <person name="Wing R.A."/>
            <person name="Cregan P."/>
            <person name="Specht J."/>
            <person name="Grimwood J."/>
            <person name="Rokhsar D."/>
            <person name="Stacey G."/>
            <person name="Shoemaker R.C."/>
            <person name="Jackson S.A."/>
        </authorList>
    </citation>
    <scope>NUCLEOTIDE SEQUENCE [LARGE SCALE GENOMIC DNA]</scope>
    <source>
        <strain evidence="2">cv. Williams 82</strain>
        <tissue evidence="1">Callus</tissue>
    </source>
</reference>
<evidence type="ECO:0000313" key="1">
    <source>
        <dbReference type="EMBL" id="KRH48248.1"/>
    </source>
</evidence>
<accession>K7L0A5</accession>
<protein>
    <submittedName>
        <fullName evidence="1 2">Uncharacterized protein</fullName>
    </submittedName>
</protein>
<dbReference type="EnsemblPlants" id="KRH48248">
    <property type="protein sequence ID" value="KRH48248"/>
    <property type="gene ID" value="GLYMA_07G077800"/>
</dbReference>
<dbReference type="Proteomes" id="UP000008827">
    <property type="component" value="Chromosome 7"/>
</dbReference>